<name>A0A512H4R7_9PROT</name>
<dbReference type="SFLD" id="SFLDS00019">
    <property type="entry name" value="Glutathione_Transferase_(cytos"/>
    <property type="match status" value="1"/>
</dbReference>
<dbReference type="SFLD" id="SFLDG01150">
    <property type="entry name" value="Main.1:_Beta-like"/>
    <property type="match status" value="1"/>
</dbReference>
<protein>
    <submittedName>
        <fullName evidence="3">Thiol:disulfide oxidoreductase</fullName>
    </submittedName>
</protein>
<sequence>MIDFHTAPTPNGRKVSILLEELALPYQVHTVNLSKGEQKAPGFLALNANGKIPVIVDSEGPVVLAESGAILIYLAEKTGSALLPATGAARAQVFQWLMFQISGLGATFGRVFYFRSRLPEPQPVGLAHFETEAQRLLDVMETQLAAHPWLGGDTYSIADIATYPWMAPHEKLGIPLGERPAVRRWMDTMAQRPAVIAGMAVPG</sequence>
<dbReference type="InterPro" id="IPR010987">
    <property type="entry name" value="Glutathione-S-Trfase_C-like"/>
</dbReference>
<dbReference type="AlphaFoldDB" id="A0A512H4R7"/>
<dbReference type="OrthoDB" id="9803562at2"/>
<accession>A0A512H4R7</accession>
<dbReference type="Pfam" id="PF13409">
    <property type="entry name" value="GST_N_2"/>
    <property type="match status" value="1"/>
</dbReference>
<feature type="domain" description="GST N-terminal" evidence="1">
    <location>
        <begin position="1"/>
        <end position="82"/>
    </location>
</feature>
<dbReference type="Pfam" id="PF00043">
    <property type="entry name" value="GST_C"/>
    <property type="match status" value="1"/>
</dbReference>
<dbReference type="SUPFAM" id="SSF47616">
    <property type="entry name" value="GST C-terminal domain-like"/>
    <property type="match status" value="1"/>
</dbReference>
<dbReference type="PROSITE" id="PS50404">
    <property type="entry name" value="GST_NTER"/>
    <property type="match status" value="1"/>
</dbReference>
<dbReference type="InterPro" id="IPR004045">
    <property type="entry name" value="Glutathione_S-Trfase_N"/>
</dbReference>
<comment type="caution">
    <text evidence="3">The sequence shown here is derived from an EMBL/GenBank/DDBJ whole genome shotgun (WGS) entry which is preliminary data.</text>
</comment>
<gene>
    <name evidence="3" type="ORF">ROR02_05010</name>
</gene>
<dbReference type="InterPro" id="IPR036282">
    <property type="entry name" value="Glutathione-S-Trfase_C_sf"/>
</dbReference>
<dbReference type="InterPro" id="IPR004046">
    <property type="entry name" value="GST_C"/>
</dbReference>
<dbReference type="SFLD" id="SFLDG00358">
    <property type="entry name" value="Main_(cytGST)"/>
    <property type="match status" value="1"/>
</dbReference>
<evidence type="ECO:0000259" key="2">
    <source>
        <dbReference type="PROSITE" id="PS50405"/>
    </source>
</evidence>
<dbReference type="InterPro" id="IPR036249">
    <property type="entry name" value="Thioredoxin-like_sf"/>
</dbReference>
<dbReference type="SFLD" id="SFLDG01151">
    <property type="entry name" value="Main.2:_Nu-like"/>
    <property type="match status" value="1"/>
</dbReference>
<dbReference type="PANTHER" id="PTHR44051">
    <property type="entry name" value="GLUTATHIONE S-TRANSFERASE-RELATED"/>
    <property type="match status" value="1"/>
</dbReference>
<dbReference type="Gene3D" id="1.20.1050.10">
    <property type="match status" value="1"/>
</dbReference>
<organism evidence="3 4">
    <name type="scientific">Pararhodospirillum oryzae</name>
    <dbReference type="NCBI Taxonomy" id="478448"/>
    <lineage>
        <taxon>Bacteria</taxon>
        <taxon>Pseudomonadati</taxon>
        <taxon>Pseudomonadota</taxon>
        <taxon>Alphaproteobacteria</taxon>
        <taxon>Rhodospirillales</taxon>
        <taxon>Rhodospirillaceae</taxon>
        <taxon>Pararhodospirillum</taxon>
    </lineage>
</organism>
<evidence type="ECO:0000313" key="3">
    <source>
        <dbReference type="EMBL" id="GEO80370.1"/>
    </source>
</evidence>
<dbReference type="EMBL" id="BJZO01000008">
    <property type="protein sequence ID" value="GEO80370.1"/>
    <property type="molecule type" value="Genomic_DNA"/>
</dbReference>
<dbReference type="InterPro" id="IPR040079">
    <property type="entry name" value="Glutathione_S-Trfase"/>
</dbReference>
<dbReference type="CDD" id="cd03048">
    <property type="entry name" value="GST_N_Ure2p_like"/>
    <property type="match status" value="1"/>
</dbReference>
<dbReference type="RefSeq" id="WP_147162426.1">
    <property type="nucleotide sequence ID" value="NZ_BJZO01000008.1"/>
</dbReference>
<dbReference type="PANTHER" id="PTHR44051:SF8">
    <property type="entry name" value="GLUTATHIONE S-TRANSFERASE GSTA"/>
    <property type="match status" value="1"/>
</dbReference>
<reference evidence="3 4" key="1">
    <citation type="submission" date="2019-07" db="EMBL/GenBank/DDBJ databases">
        <title>Whole genome shotgun sequence of Rhodospirillum oryzae NBRC 107573.</title>
        <authorList>
            <person name="Hosoyama A."/>
            <person name="Uohara A."/>
            <person name="Ohji S."/>
            <person name="Ichikawa N."/>
        </authorList>
    </citation>
    <scope>NUCLEOTIDE SEQUENCE [LARGE SCALE GENOMIC DNA]</scope>
    <source>
        <strain evidence="3 4">NBRC 107573</strain>
    </source>
</reference>
<dbReference type="Gene3D" id="3.40.30.10">
    <property type="entry name" value="Glutaredoxin"/>
    <property type="match status" value="1"/>
</dbReference>
<feature type="domain" description="GST C-terminal" evidence="2">
    <location>
        <begin position="86"/>
        <end position="203"/>
    </location>
</feature>
<evidence type="ECO:0000259" key="1">
    <source>
        <dbReference type="PROSITE" id="PS50404"/>
    </source>
</evidence>
<proteinExistence type="predicted"/>
<dbReference type="SUPFAM" id="SSF52833">
    <property type="entry name" value="Thioredoxin-like"/>
    <property type="match status" value="1"/>
</dbReference>
<keyword evidence="4" id="KW-1185">Reference proteome</keyword>
<dbReference type="Proteomes" id="UP000321567">
    <property type="component" value="Unassembled WGS sequence"/>
</dbReference>
<dbReference type="PROSITE" id="PS50405">
    <property type="entry name" value="GST_CTER"/>
    <property type="match status" value="1"/>
</dbReference>
<evidence type="ECO:0000313" key="4">
    <source>
        <dbReference type="Proteomes" id="UP000321567"/>
    </source>
</evidence>